<proteinExistence type="predicted"/>
<feature type="compositionally biased region" description="Basic and acidic residues" evidence="1">
    <location>
        <begin position="114"/>
        <end position="123"/>
    </location>
</feature>
<evidence type="ECO:0000256" key="1">
    <source>
        <dbReference type="SAM" id="MobiDB-lite"/>
    </source>
</evidence>
<dbReference type="EMBL" id="JAIXMP010000017">
    <property type="protein sequence ID" value="KAI9259531.1"/>
    <property type="molecule type" value="Genomic_DNA"/>
</dbReference>
<feature type="compositionally biased region" description="Polar residues" evidence="1">
    <location>
        <begin position="128"/>
        <end position="140"/>
    </location>
</feature>
<organism evidence="2 3">
    <name type="scientific">Phascolomyces articulosus</name>
    <dbReference type="NCBI Taxonomy" id="60185"/>
    <lineage>
        <taxon>Eukaryota</taxon>
        <taxon>Fungi</taxon>
        <taxon>Fungi incertae sedis</taxon>
        <taxon>Mucoromycota</taxon>
        <taxon>Mucoromycotina</taxon>
        <taxon>Mucoromycetes</taxon>
        <taxon>Mucorales</taxon>
        <taxon>Lichtheimiaceae</taxon>
        <taxon>Phascolomyces</taxon>
    </lineage>
</organism>
<comment type="caution">
    <text evidence="2">The sequence shown here is derived from an EMBL/GenBank/DDBJ whole genome shotgun (WGS) entry which is preliminary data.</text>
</comment>
<reference evidence="2" key="1">
    <citation type="journal article" date="2022" name="IScience">
        <title>Evolution of zygomycete secretomes and the origins of terrestrial fungal ecologies.</title>
        <authorList>
            <person name="Chang Y."/>
            <person name="Wang Y."/>
            <person name="Mondo S."/>
            <person name="Ahrendt S."/>
            <person name="Andreopoulos W."/>
            <person name="Barry K."/>
            <person name="Beard J."/>
            <person name="Benny G.L."/>
            <person name="Blankenship S."/>
            <person name="Bonito G."/>
            <person name="Cuomo C."/>
            <person name="Desiro A."/>
            <person name="Gervers K.A."/>
            <person name="Hundley H."/>
            <person name="Kuo A."/>
            <person name="LaButti K."/>
            <person name="Lang B.F."/>
            <person name="Lipzen A."/>
            <person name="O'Donnell K."/>
            <person name="Pangilinan J."/>
            <person name="Reynolds N."/>
            <person name="Sandor L."/>
            <person name="Smith M.E."/>
            <person name="Tsang A."/>
            <person name="Grigoriev I.V."/>
            <person name="Stajich J.E."/>
            <person name="Spatafora J.W."/>
        </authorList>
    </citation>
    <scope>NUCLEOTIDE SEQUENCE</scope>
    <source>
        <strain evidence="2">RSA 2281</strain>
    </source>
</reference>
<sequence>MIPRLPPLLLAVIGGASVYGIKALLDRLEPVAIGPPGSHEHAEKMNKLKIAARRGGIAMAAAGTIYAGVWIYNKRTHRTTPAASHIPGDDKAFHSDQYNNRDVRLREETIKMKEEQQEREQLARSRLTAEQASMDNRTSSIPPPSS</sequence>
<reference evidence="2" key="2">
    <citation type="submission" date="2023-02" db="EMBL/GenBank/DDBJ databases">
        <authorList>
            <consortium name="DOE Joint Genome Institute"/>
            <person name="Mondo S.J."/>
            <person name="Chang Y."/>
            <person name="Wang Y."/>
            <person name="Ahrendt S."/>
            <person name="Andreopoulos W."/>
            <person name="Barry K."/>
            <person name="Beard J."/>
            <person name="Benny G.L."/>
            <person name="Blankenship S."/>
            <person name="Bonito G."/>
            <person name="Cuomo C."/>
            <person name="Desiro A."/>
            <person name="Gervers K.A."/>
            <person name="Hundley H."/>
            <person name="Kuo A."/>
            <person name="LaButti K."/>
            <person name="Lang B.F."/>
            <person name="Lipzen A."/>
            <person name="O'Donnell K."/>
            <person name="Pangilinan J."/>
            <person name="Reynolds N."/>
            <person name="Sandor L."/>
            <person name="Smith M.W."/>
            <person name="Tsang A."/>
            <person name="Grigoriev I.V."/>
            <person name="Stajich J.E."/>
            <person name="Spatafora J.W."/>
        </authorList>
    </citation>
    <scope>NUCLEOTIDE SEQUENCE</scope>
    <source>
        <strain evidence="2">RSA 2281</strain>
    </source>
</reference>
<feature type="region of interest" description="Disordered" evidence="1">
    <location>
        <begin position="114"/>
        <end position="146"/>
    </location>
</feature>
<dbReference type="AlphaFoldDB" id="A0AAD5PCK1"/>
<name>A0AAD5PCK1_9FUNG</name>
<evidence type="ECO:0000313" key="2">
    <source>
        <dbReference type="EMBL" id="KAI9259531.1"/>
    </source>
</evidence>
<accession>A0AAD5PCK1</accession>
<gene>
    <name evidence="2" type="ORF">BDA99DRAFT_560956</name>
</gene>
<keyword evidence="3" id="KW-1185">Reference proteome</keyword>
<dbReference type="Proteomes" id="UP001209540">
    <property type="component" value="Unassembled WGS sequence"/>
</dbReference>
<protein>
    <submittedName>
        <fullName evidence="2">Uncharacterized protein</fullName>
    </submittedName>
</protein>
<evidence type="ECO:0000313" key="3">
    <source>
        <dbReference type="Proteomes" id="UP001209540"/>
    </source>
</evidence>